<sequence>MIGGKRLGRGSPPMLRSPAPPRVRAGATVGWGGCSRPSARRWSSQPKGGPTPGKKGIRPPTLVNDGGRGRTIPHCPAPQRTISVHPGLSRVLKVPSSASGGSQAVVAGTPIVRSPGGVLKADHSPGSPGRPPVPASPQRRQTCSQGAPGPTPRAGGRPVTGRRPHQPLRFAPSPSGWARVRTRHRAQRTVQSGIEALIWRQSRGSRSTPGHPSPSEAAPGVAAAPKRSRPHQPLTVSAPKRGASQSGASADRAAGSRQSRAAPVTREPAPGARPHLRSPPRLRRSSHSSLGVKPPAPARPGSELKSAPP</sequence>
<dbReference type="EMBL" id="JANPWB010000005">
    <property type="protein sequence ID" value="KAJ1185552.1"/>
    <property type="molecule type" value="Genomic_DNA"/>
</dbReference>
<dbReference type="AlphaFoldDB" id="A0AAV7UCW5"/>
<feature type="compositionally biased region" description="Low complexity" evidence="1">
    <location>
        <begin position="146"/>
        <end position="159"/>
    </location>
</feature>
<gene>
    <name evidence="2" type="ORF">NDU88_002344</name>
</gene>
<organism evidence="2 3">
    <name type="scientific">Pleurodeles waltl</name>
    <name type="common">Iberian ribbed newt</name>
    <dbReference type="NCBI Taxonomy" id="8319"/>
    <lineage>
        <taxon>Eukaryota</taxon>
        <taxon>Metazoa</taxon>
        <taxon>Chordata</taxon>
        <taxon>Craniata</taxon>
        <taxon>Vertebrata</taxon>
        <taxon>Euteleostomi</taxon>
        <taxon>Amphibia</taxon>
        <taxon>Batrachia</taxon>
        <taxon>Caudata</taxon>
        <taxon>Salamandroidea</taxon>
        <taxon>Salamandridae</taxon>
        <taxon>Pleurodelinae</taxon>
        <taxon>Pleurodeles</taxon>
    </lineage>
</organism>
<feature type="compositionally biased region" description="Basic residues" evidence="1">
    <location>
        <begin position="274"/>
        <end position="286"/>
    </location>
</feature>
<evidence type="ECO:0000256" key="1">
    <source>
        <dbReference type="SAM" id="MobiDB-lite"/>
    </source>
</evidence>
<evidence type="ECO:0000313" key="2">
    <source>
        <dbReference type="EMBL" id="KAJ1185552.1"/>
    </source>
</evidence>
<feature type="compositionally biased region" description="Low complexity" evidence="1">
    <location>
        <begin position="241"/>
        <end position="262"/>
    </location>
</feature>
<feature type="compositionally biased region" description="Low complexity" evidence="1">
    <location>
        <begin position="46"/>
        <end position="60"/>
    </location>
</feature>
<accession>A0AAV7UCW5</accession>
<feature type="compositionally biased region" description="Low complexity" evidence="1">
    <location>
        <begin position="94"/>
        <end position="108"/>
    </location>
</feature>
<evidence type="ECO:0000313" key="3">
    <source>
        <dbReference type="Proteomes" id="UP001066276"/>
    </source>
</evidence>
<dbReference type="Proteomes" id="UP001066276">
    <property type="component" value="Chromosome 3_1"/>
</dbReference>
<feature type="region of interest" description="Disordered" evidence="1">
    <location>
        <begin position="1"/>
        <end position="309"/>
    </location>
</feature>
<protein>
    <submittedName>
        <fullName evidence="2">Uncharacterized protein</fullName>
    </submittedName>
</protein>
<comment type="caution">
    <text evidence="2">The sequence shown here is derived from an EMBL/GenBank/DDBJ whole genome shotgun (WGS) entry which is preliminary data.</text>
</comment>
<proteinExistence type="predicted"/>
<keyword evidence="3" id="KW-1185">Reference proteome</keyword>
<reference evidence="2" key="1">
    <citation type="journal article" date="2022" name="bioRxiv">
        <title>Sequencing and chromosome-scale assembly of the giantPleurodeles waltlgenome.</title>
        <authorList>
            <person name="Brown T."/>
            <person name="Elewa A."/>
            <person name="Iarovenko S."/>
            <person name="Subramanian E."/>
            <person name="Araus A.J."/>
            <person name="Petzold A."/>
            <person name="Susuki M."/>
            <person name="Suzuki K.-i.T."/>
            <person name="Hayashi T."/>
            <person name="Toyoda A."/>
            <person name="Oliveira C."/>
            <person name="Osipova E."/>
            <person name="Leigh N.D."/>
            <person name="Simon A."/>
            <person name="Yun M.H."/>
        </authorList>
    </citation>
    <scope>NUCLEOTIDE SEQUENCE</scope>
    <source>
        <strain evidence="2">20211129_DDA</strain>
        <tissue evidence="2">Liver</tissue>
    </source>
</reference>
<name>A0AAV7UCW5_PLEWA</name>